<gene>
    <name evidence="1" type="primary">rimM</name>
    <name evidence="1" type="ORF">DAT39_005570</name>
</gene>
<name>A0A8J4U2U0_CLAMG</name>
<dbReference type="AlphaFoldDB" id="A0A8J4U2U0"/>
<comment type="caution">
    <text evidence="1">The sequence shown here is derived from an EMBL/GenBank/DDBJ whole genome shotgun (WGS) entry which is preliminary data.</text>
</comment>
<evidence type="ECO:0000313" key="1">
    <source>
        <dbReference type="EMBL" id="KAF5904735.1"/>
    </source>
</evidence>
<reference evidence="1" key="1">
    <citation type="submission" date="2020-07" db="EMBL/GenBank/DDBJ databases">
        <title>Clarias magur genome sequencing, assembly and annotation.</title>
        <authorList>
            <person name="Kushwaha B."/>
            <person name="Kumar R."/>
            <person name="Das P."/>
            <person name="Joshi C.G."/>
            <person name="Kumar D."/>
            <person name="Nagpure N.S."/>
            <person name="Pandey M."/>
            <person name="Agarwal S."/>
            <person name="Srivastava S."/>
            <person name="Singh M."/>
            <person name="Sahoo L."/>
            <person name="Jayasankar P."/>
            <person name="Meher P.K."/>
            <person name="Koringa P.G."/>
            <person name="Iquebal M.A."/>
            <person name="Das S.P."/>
            <person name="Bit A."/>
            <person name="Patnaik S."/>
            <person name="Patel N."/>
            <person name="Shah T.M."/>
            <person name="Hinsu A."/>
            <person name="Jena J.K."/>
        </authorList>
    </citation>
    <scope>NUCLEOTIDE SEQUENCE</scope>
    <source>
        <strain evidence="1">CIFAMagur01</strain>
        <tissue evidence="1">Testis</tissue>
    </source>
</reference>
<proteinExistence type="predicted"/>
<accession>A0A8J4U2U0</accession>
<dbReference type="EMBL" id="QNUK01000053">
    <property type="protein sequence ID" value="KAF5904735.1"/>
    <property type="molecule type" value="Genomic_DNA"/>
</dbReference>
<dbReference type="Proteomes" id="UP000727407">
    <property type="component" value="Unassembled WGS sequence"/>
</dbReference>
<sequence length="151" mass="17101">MFFALKFLRKSQIGFLEDVALVSISSSGVLFSEDQRGVLPKKRRMAQNNGHAEFACRLLLPAEDKPKLWEQGVLLLQYISQILTNSTLDLFFRLIRVGLTPSSSASSSMLVIVQKAVACLFPWRDFKATQWTKQMEMDLDYLLPLSHGTAF</sequence>
<evidence type="ECO:0000313" key="2">
    <source>
        <dbReference type="Proteomes" id="UP000727407"/>
    </source>
</evidence>
<keyword evidence="2" id="KW-1185">Reference proteome</keyword>
<protein>
    <submittedName>
        <fullName evidence="1">Ribosome maturation factor RimM</fullName>
    </submittedName>
</protein>
<organism evidence="1 2">
    <name type="scientific">Clarias magur</name>
    <name type="common">Asian catfish</name>
    <name type="synonym">Macropteronotus magur</name>
    <dbReference type="NCBI Taxonomy" id="1594786"/>
    <lineage>
        <taxon>Eukaryota</taxon>
        <taxon>Metazoa</taxon>
        <taxon>Chordata</taxon>
        <taxon>Craniata</taxon>
        <taxon>Vertebrata</taxon>
        <taxon>Euteleostomi</taxon>
        <taxon>Actinopterygii</taxon>
        <taxon>Neopterygii</taxon>
        <taxon>Teleostei</taxon>
        <taxon>Ostariophysi</taxon>
        <taxon>Siluriformes</taxon>
        <taxon>Clariidae</taxon>
        <taxon>Clarias</taxon>
    </lineage>
</organism>